<protein>
    <submittedName>
        <fullName evidence="4">1-acyl-sn-glycerol-3-phosphate acyltransferase</fullName>
        <ecNumber evidence="4">2.3.1.51</ecNumber>
    </submittedName>
</protein>
<dbReference type="SUPFAM" id="SSF69593">
    <property type="entry name" value="Glycerol-3-phosphate (1)-acyltransferase"/>
    <property type="match status" value="1"/>
</dbReference>
<dbReference type="AlphaFoldDB" id="E6QKF5"/>
<evidence type="ECO:0000313" key="4">
    <source>
        <dbReference type="EMBL" id="CBI07722.1"/>
    </source>
</evidence>
<keyword evidence="1 4" id="KW-0808">Transferase</keyword>
<dbReference type="PANTHER" id="PTHR10434:SF11">
    <property type="entry name" value="1-ACYL-SN-GLYCEROL-3-PHOSPHATE ACYLTRANSFERASE"/>
    <property type="match status" value="1"/>
</dbReference>
<sequence length="92" mass="10294">MTFVEGTRSRDGRLLPFKKGPFYLAMETGAPCIPVSIHGTETMMRKGSLRIFPGVAHIVFHPPIHPGEYEEREELMVAVRSAIAGSLPERMR</sequence>
<gene>
    <name evidence="4" type="ORF">CARN6_1097</name>
</gene>
<proteinExistence type="predicted"/>
<dbReference type="InterPro" id="IPR002123">
    <property type="entry name" value="Plipid/glycerol_acylTrfase"/>
</dbReference>
<dbReference type="CDD" id="cd07989">
    <property type="entry name" value="LPLAT_AGPAT-like"/>
    <property type="match status" value="1"/>
</dbReference>
<dbReference type="GO" id="GO:0006654">
    <property type="term" value="P:phosphatidic acid biosynthetic process"/>
    <property type="evidence" value="ECO:0007669"/>
    <property type="project" value="TreeGrafter"/>
</dbReference>
<evidence type="ECO:0000259" key="3">
    <source>
        <dbReference type="Pfam" id="PF01553"/>
    </source>
</evidence>
<dbReference type="GO" id="GO:0003841">
    <property type="term" value="F:1-acylglycerol-3-phosphate O-acyltransferase activity"/>
    <property type="evidence" value="ECO:0007669"/>
    <property type="project" value="UniProtKB-EC"/>
</dbReference>
<feature type="domain" description="Phospholipid/glycerol acyltransferase" evidence="3">
    <location>
        <begin position="2"/>
        <end position="37"/>
    </location>
</feature>
<evidence type="ECO:0000256" key="1">
    <source>
        <dbReference type="ARBA" id="ARBA00022679"/>
    </source>
</evidence>
<dbReference type="PANTHER" id="PTHR10434">
    <property type="entry name" value="1-ACYL-SN-GLYCEROL-3-PHOSPHATE ACYLTRANSFERASE"/>
    <property type="match status" value="1"/>
</dbReference>
<dbReference type="EMBL" id="CABQ01000128">
    <property type="protein sequence ID" value="CBI07722.1"/>
    <property type="molecule type" value="Genomic_DNA"/>
</dbReference>
<evidence type="ECO:0000256" key="2">
    <source>
        <dbReference type="ARBA" id="ARBA00023315"/>
    </source>
</evidence>
<reference evidence="4" key="1">
    <citation type="submission" date="2009-10" db="EMBL/GenBank/DDBJ databases">
        <title>Diversity of trophic interactions inside an arsenic-rich microbial ecosystem.</title>
        <authorList>
            <person name="Bertin P.N."/>
            <person name="Heinrich-Salmeron A."/>
            <person name="Pelletier E."/>
            <person name="Goulhen-Chollet F."/>
            <person name="Arsene-Ploetze F."/>
            <person name="Gallien S."/>
            <person name="Calteau A."/>
            <person name="Vallenet D."/>
            <person name="Casiot C."/>
            <person name="Chane-Woon-Ming B."/>
            <person name="Giloteaux L."/>
            <person name="Barakat M."/>
            <person name="Bonnefoy V."/>
            <person name="Bruneel O."/>
            <person name="Chandler M."/>
            <person name="Cleiss J."/>
            <person name="Duran R."/>
            <person name="Elbaz-Poulichet F."/>
            <person name="Fonknechten N."/>
            <person name="Lauga B."/>
            <person name="Mornico D."/>
            <person name="Ortet P."/>
            <person name="Schaeffer C."/>
            <person name="Siguier P."/>
            <person name="Alexander Thil Smith A."/>
            <person name="Van Dorsselaer A."/>
            <person name="Weissenbach J."/>
            <person name="Medigue C."/>
            <person name="Le Paslier D."/>
        </authorList>
    </citation>
    <scope>NUCLEOTIDE SEQUENCE</scope>
</reference>
<organism evidence="4">
    <name type="scientific">mine drainage metagenome</name>
    <dbReference type="NCBI Taxonomy" id="410659"/>
    <lineage>
        <taxon>unclassified sequences</taxon>
        <taxon>metagenomes</taxon>
        <taxon>ecological metagenomes</taxon>
    </lineage>
</organism>
<name>E6QKF5_9ZZZZ</name>
<accession>E6QKF5</accession>
<keyword evidence="2 4" id="KW-0012">Acyltransferase</keyword>
<dbReference type="EC" id="2.3.1.51" evidence="4"/>
<dbReference type="Pfam" id="PF01553">
    <property type="entry name" value="Acyltransferase"/>
    <property type="match status" value="1"/>
</dbReference>
<comment type="caution">
    <text evidence="4">The sequence shown here is derived from an EMBL/GenBank/DDBJ whole genome shotgun (WGS) entry which is preliminary data.</text>
</comment>